<dbReference type="EMBL" id="CAQQ02116012">
    <property type="status" value="NOT_ANNOTATED_CDS"/>
    <property type="molecule type" value="Genomic_DNA"/>
</dbReference>
<feature type="region of interest" description="Disordered" evidence="1">
    <location>
        <begin position="1"/>
        <end position="21"/>
    </location>
</feature>
<evidence type="ECO:0000256" key="1">
    <source>
        <dbReference type="SAM" id="MobiDB-lite"/>
    </source>
</evidence>
<evidence type="ECO:0000313" key="3">
    <source>
        <dbReference type="Proteomes" id="UP000015102"/>
    </source>
</evidence>
<dbReference type="Proteomes" id="UP000015102">
    <property type="component" value="Unassembled WGS sequence"/>
</dbReference>
<protein>
    <submittedName>
        <fullName evidence="2">Uncharacterized protein</fullName>
    </submittedName>
</protein>
<name>T1GQU2_MEGSC</name>
<organism evidence="2 3">
    <name type="scientific">Megaselia scalaris</name>
    <name type="common">Humpbacked fly</name>
    <name type="synonym">Phora scalaris</name>
    <dbReference type="NCBI Taxonomy" id="36166"/>
    <lineage>
        <taxon>Eukaryota</taxon>
        <taxon>Metazoa</taxon>
        <taxon>Ecdysozoa</taxon>
        <taxon>Arthropoda</taxon>
        <taxon>Hexapoda</taxon>
        <taxon>Insecta</taxon>
        <taxon>Pterygota</taxon>
        <taxon>Neoptera</taxon>
        <taxon>Endopterygota</taxon>
        <taxon>Diptera</taxon>
        <taxon>Brachycera</taxon>
        <taxon>Muscomorpha</taxon>
        <taxon>Platypezoidea</taxon>
        <taxon>Phoridae</taxon>
        <taxon>Megaseliini</taxon>
        <taxon>Megaselia</taxon>
    </lineage>
</organism>
<proteinExistence type="predicted"/>
<dbReference type="STRING" id="36166.T1GQU2"/>
<evidence type="ECO:0000313" key="2">
    <source>
        <dbReference type="EnsemblMetazoa" id="MESCA006007-PA"/>
    </source>
</evidence>
<reference evidence="2" key="2">
    <citation type="submission" date="2015-06" db="UniProtKB">
        <authorList>
            <consortium name="EnsemblMetazoa"/>
        </authorList>
    </citation>
    <scope>IDENTIFICATION</scope>
</reference>
<feature type="region of interest" description="Disordered" evidence="1">
    <location>
        <begin position="94"/>
        <end position="189"/>
    </location>
</feature>
<dbReference type="EMBL" id="CAQQ02116011">
    <property type="status" value="NOT_ANNOTATED_CDS"/>
    <property type="molecule type" value="Genomic_DNA"/>
</dbReference>
<dbReference type="AlphaFoldDB" id="T1GQU2"/>
<accession>T1GQU2</accession>
<keyword evidence="3" id="KW-1185">Reference proteome</keyword>
<reference evidence="3" key="1">
    <citation type="submission" date="2013-02" db="EMBL/GenBank/DDBJ databases">
        <authorList>
            <person name="Hughes D."/>
        </authorList>
    </citation>
    <scope>NUCLEOTIDE SEQUENCE</scope>
    <source>
        <strain>Durham</strain>
        <strain evidence="3">NC isolate 2 -- Noor lab</strain>
    </source>
</reference>
<dbReference type="HOGENOM" id="CLU_1437844_0_0_1"/>
<sequence length="189" mass="20713">MGAQKKFSTKQMGNRRPGRPKQKWLKLVNLSLPSKLVSPAKVQDYQQSLTRNNVIRSPQTQTNIPGYVPITTTTNTFTDDINNSDYVCMTAHLKRNPPQPQMSHGPPDPVPPPSNRLYTKEPIPIAKPAVTNQPPKPINKVDLNSHQPPPISPTPSQNSTGSGSGRRLTKNLLPYSVTPPKSAGPTEAQ</sequence>
<dbReference type="EnsemblMetazoa" id="MESCA006007-RA">
    <property type="protein sequence ID" value="MESCA006007-PA"/>
    <property type="gene ID" value="MESCA006007"/>
</dbReference>